<dbReference type="GeneID" id="64637846"/>
<dbReference type="Proteomes" id="UP000807769">
    <property type="component" value="Unassembled WGS sequence"/>
</dbReference>
<evidence type="ECO:0000313" key="2">
    <source>
        <dbReference type="Proteomes" id="UP000807769"/>
    </source>
</evidence>
<proteinExistence type="predicted"/>
<name>A0A9P7EKU5_9AGAM</name>
<evidence type="ECO:0000313" key="1">
    <source>
        <dbReference type="EMBL" id="KAG1823585.1"/>
    </source>
</evidence>
<comment type="caution">
    <text evidence="1">The sequence shown here is derived from an EMBL/GenBank/DDBJ whole genome shotgun (WGS) entry which is preliminary data.</text>
</comment>
<protein>
    <submittedName>
        <fullName evidence="1">Uncharacterized protein</fullName>
    </submittedName>
</protein>
<dbReference type="EMBL" id="JABBWG010000004">
    <property type="protein sequence ID" value="KAG1823585.1"/>
    <property type="molecule type" value="Genomic_DNA"/>
</dbReference>
<dbReference type="RefSeq" id="XP_041197645.1">
    <property type="nucleotide sequence ID" value="XM_041343830.1"/>
</dbReference>
<reference evidence="1" key="1">
    <citation type="journal article" date="2020" name="New Phytol.">
        <title>Comparative genomics reveals dynamic genome evolution in host specialist ectomycorrhizal fungi.</title>
        <authorList>
            <person name="Lofgren L.A."/>
            <person name="Nguyen N.H."/>
            <person name="Vilgalys R."/>
            <person name="Ruytinx J."/>
            <person name="Liao H.L."/>
            <person name="Branco S."/>
            <person name="Kuo A."/>
            <person name="LaButti K."/>
            <person name="Lipzen A."/>
            <person name="Andreopoulos W."/>
            <person name="Pangilinan J."/>
            <person name="Riley R."/>
            <person name="Hundley H."/>
            <person name="Na H."/>
            <person name="Barry K."/>
            <person name="Grigoriev I.V."/>
            <person name="Stajich J.E."/>
            <person name="Kennedy P.G."/>
        </authorList>
    </citation>
    <scope>NUCLEOTIDE SEQUENCE</scope>
    <source>
        <strain evidence="1">MN1</strain>
    </source>
</reference>
<keyword evidence="2" id="KW-1185">Reference proteome</keyword>
<sequence>MMHSVRATATRCTRRMSFSTERSRFRHSTNMVIHISAYTALSGHSQFSLGLIIDLMLVFGHSVKYCPKPPPHLVESDATCAFKPSPNYVMSGLTQTGSSITHTSTSSPQHLRNLCTNVNLHNFLCRVKPHLGARQHSLTSLLSFPAMTTQLIFRPLCKPLRVKPRLRLDSVHCHRNRASCRLRDSTVVFRLRIHTVIYPASAHHFWICNYIAPLLKRSSRLGLVE</sequence>
<gene>
    <name evidence="1" type="ORF">BJ212DRAFT_692998</name>
</gene>
<dbReference type="AlphaFoldDB" id="A0A9P7EKU5"/>
<organism evidence="1 2">
    <name type="scientific">Suillus subaureus</name>
    <dbReference type="NCBI Taxonomy" id="48587"/>
    <lineage>
        <taxon>Eukaryota</taxon>
        <taxon>Fungi</taxon>
        <taxon>Dikarya</taxon>
        <taxon>Basidiomycota</taxon>
        <taxon>Agaricomycotina</taxon>
        <taxon>Agaricomycetes</taxon>
        <taxon>Agaricomycetidae</taxon>
        <taxon>Boletales</taxon>
        <taxon>Suillineae</taxon>
        <taxon>Suillaceae</taxon>
        <taxon>Suillus</taxon>
    </lineage>
</organism>
<accession>A0A9P7EKU5</accession>